<dbReference type="AlphaFoldDB" id="A0A915I2N0"/>
<dbReference type="WBParaSite" id="nRc.2.0.1.t08387-RA">
    <property type="protein sequence ID" value="nRc.2.0.1.t08387-RA"/>
    <property type="gene ID" value="nRc.2.0.1.g08387"/>
</dbReference>
<reference evidence="2" key="1">
    <citation type="submission" date="2022-11" db="UniProtKB">
        <authorList>
            <consortium name="WormBaseParasite"/>
        </authorList>
    </citation>
    <scope>IDENTIFICATION</scope>
</reference>
<keyword evidence="1" id="KW-1185">Reference proteome</keyword>
<protein>
    <submittedName>
        <fullName evidence="2">Uncharacterized protein</fullName>
    </submittedName>
</protein>
<organism evidence="1 2">
    <name type="scientific">Romanomermis culicivorax</name>
    <name type="common">Nematode worm</name>
    <dbReference type="NCBI Taxonomy" id="13658"/>
    <lineage>
        <taxon>Eukaryota</taxon>
        <taxon>Metazoa</taxon>
        <taxon>Ecdysozoa</taxon>
        <taxon>Nematoda</taxon>
        <taxon>Enoplea</taxon>
        <taxon>Dorylaimia</taxon>
        <taxon>Mermithida</taxon>
        <taxon>Mermithoidea</taxon>
        <taxon>Mermithidae</taxon>
        <taxon>Romanomermis</taxon>
    </lineage>
</organism>
<dbReference type="Proteomes" id="UP000887565">
    <property type="component" value="Unplaced"/>
</dbReference>
<sequence>MVKTSIKRLRGHQWLRFRVGLVNEDGSFRGSNFSRRGIEDTSGFSYSFGQLLDIRKTFRLFADG</sequence>
<evidence type="ECO:0000313" key="1">
    <source>
        <dbReference type="Proteomes" id="UP000887565"/>
    </source>
</evidence>
<proteinExistence type="predicted"/>
<name>A0A915I2N0_ROMCU</name>
<accession>A0A915I2N0</accession>
<evidence type="ECO:0000313" key="2">
    <source>
        <dbReference type="WBParaSite" id="nRc.2.0.1.t08387-RA"/>
    </source>
</evidence>